<sequence length="69" mass="6926">MFIKFVSTAILTVLVLGQGAMSAPQTGSCGLPYDPPCPAHQHCCANLPTSPPMPGGFCASGPSPGPCPL</sequence>
<dbReference type="AlphaFoldDB" id="A0AAD7FLM8"/>
<accession>A0AAD7FLM8</accession>
<comment type="caution">
    <text evidence="2">The sequence shown here is derived from an EMBL/GenBank/DDBJ whole genome shotgun (WGS) entry which is preliminary data.</text>
</comment>
<evidence type="ECO:0000313" key="3">
    <source>
        <dbReference type="Proteomes" id="UP001221757"/>
    </source>
</evidence>
<keyword evidence="1" id="KW-0732">Signal</keyword>
<protein>
    <submittedName>
        <fullName evidence="2">Uncharacterized protein</fullName>
    </submittedName>
</protein>
<evidence type="ECO:0000256" key="1">
    <source>
        <dbReference type="SAM" id="SignalP"/>
    </source>
</evidence>
<dbReference type="EMBL" id="JARKIE010000517">
    <property type="protein sequence ID" value="KAJ7631483.1"/>
    <property type="molecule type" value="Genomic_DNA"/>
</dbReference>
<keyword evidence="3" id="KW-1185">Reference proteome</keyword>
<gene>
    <name evidence="2" type="ORF">B0H17DRAFT_1109035</name>
</gene>
<proteinExistence type="predicted"/>
<name>A0AAD7FLM8_MYCRO</name>
<feature type="signal peptide" evidence="1">
    <location>
        <begin position="1"/>
        <end position="22"/>
    </location>
</feature>
<organism evidence="2 3">
    <name type="scientific">Mycena rosella</name>
    <name type="common">Pink bonnet</name>
    <name type="synonym">Agaricus rosellus</name>
    <dbReference type="NCBI Taxonomy" id="1033263"/>
    <lineage>
        <taxon>Eukaryota</taxon>
        <taxon>Fungi</taxon>
        <taxon>Dikarya</taxon>
        <taxon>Basidiomycota</taxon>
        <taxon>Agaricomycotina</taxon>
        <taxon>Agaricomycetes</taxon>
        <taxon>Agaricomycetidae</taxon>
        <taxon>Agaricales</taxon>
        <taxon>Marasmiineae</taxon>
        <taxon>Mycenaceae</taxon>
        <taxon>Mycena</taxon>
    </lineage>
</organism>
<dbReference type="Proteomes" id="UP001221757">
    <property type="component" value="Unassembled WGS sequence"/>
</dbReference>
<feature type="chain" id="PRO_5042091906" evidence="1">
    <location>
        <begin position="23"/>
        <end position="69"/>
    </location>
</feature>
<evidence type="ECO:0000313" key="2">
    <source>
        <dbReference type="EMBL" id="KAJ7631483.1"/>
    </source>
</evidence>
<reference evidence="2" key="1">
    <citation type="submission" date="2023-03" db="EMBL/GenBank/DDBJ databases">
        <title>Massive genome expansion in bonnet fungi (Mycena s.s.) driven by repeated elements and novel gene families across ecological guilds.</title>
        <authorList>
            <consortium name="Lawrence Berkeley National Laboratory"/>
            <person name="Harder C.B."/>
            <person name="Miyauchi S."/>
            <person name="Viragh M."/>
            <person name="Kuo A."/>
            <person name="Thoen E."/>
            <person name="Andreopoulos B."/>
            <person name="Lu D."/>
            <person name="Skrede I."/>
            <person name="Drula E."/>
            <person name="Henrissat B."/>
            <person name="Morin E."/>
            <person name="Kohler A."/>
            <person name="Barry K."/>
            <person name="LaButti K."/>
            <person name="Morin E."/>
            <person name="Salamov A."/>
            <person name="Lipzen A."/>
            <person name="Mereny Z."/>
            <person name="Hegedus B."/>
            <person name="Baldrian P."/>
            <person name="Stursova M."/>
            <person name="Weitz H."/>
            <person name="Taylor A."/>
            <person name="Grigoriev I.V."/>
            <person name="Nagy L.G."/>
            <person name="Martin F."/>
            <person name="Kauserud H."/>
        </authorList>
    </citation>
    <scope>NUCLEOTIDE SEQUENCE</scope>
    <source>
        <strain evidence="2">CBHHK067</strain>
    </source>
</reference>